<reference evidence="2" key="2">
    <citation type="submission" date="2015-01" db="EMBL/GenBank/DDBJ databases">
        <title>Evolutionary Origins and Diversification of the Mycorrhizal Mutualists.</title>
        <authorList>
            <consortium name="DOE Joint Genome Institute"/>
            <consortium name="Mycorrhizal Genomics Consortium"/>
            <person name="Kohler A."/>
            <person name="Kuo A."/>
            <person name="Nagy L.G."/>
            <person name="Floudas D."/>
            <person name="Copeland A."/>
            <person name="Barry K.W."/>
            <person name="Cichocki N."/>
            <person name="Veneault-Fourrey C."/>
            <person name="LaButti K."/>
            <person name="Lindquist E.A."/>
            <person name="Lipzen A."/>
            <person name="Lundell T."/>
            <person name="Morin E."/>
            <person name="Murat C."/>
            <person name="Riley R."/>
            <person name="Ohm R."/>
            <person name="Sun H."/>
            <person name="Tunlid A."/>
            <person name="Henrissat B."/>
            <person name="Grigoriev I.V."/>
            <person name="Hibbett D.S."/>
            <person name="Martin F."/>
        </authorList>
    </citation>
    <scope>NUCLEOTIDE SEQUENCE [LARGE SCALE GENOMIC DNA]</scope>
    <source>
        <strain evidence="2">441</strain>
    </source>
</reference>
<dbReference type="Proteomes" id="UP000054018">
    <property type="component" value="Unassembled WGS sequence"/>
</dbReference>
<protein>
    <submittedName>
        <fullName evidence="1">Uncharacterized protein</fullName>
    </submittedName>
</protein>
<dbReference type="AlphaFoldDB" id="A0A0C9ZX81"/>
<dbReference type="HOGENOM" id="CLU_1687375_0_0_1"/>
<organism evidence="1 2">
    <name type="scientific">Pisolithus microcarpus 441</name>
    <dbReference type="NCBI Taxonomy" id="765257"/>
    <lineage>
        <taxon>Eukaryota</taxon>
        <taxon>Fungi</taxon>
        <taxon>Dikarya</taxon>
        <taxon>Basidiomycota</taxon>
        <taxon>Agaricomycotina</taxon>
        <taxon>Agaricomycetes</taxon>
        <taxon>Agaricomycetidae</taxon>
        <taxon>Boletales</taxon>
        <taxon>Sclerodermatineae</taxon>
        <taxon>Pisolithaceae</taxon>
        <taxon>Pisolithus</taxon>
    </lineage>
</organism>
<accession>A0A0C9ZX81</accession>
<sequence length="156" mass="18141">MDAFMLQWYEADGQVSTPRWSEHQWGTYALSTTANTPYHICSERRTLFLQLLYTTMVRVKLRTTNVPRRTACYSTHFPLSESIRAICTRWDEEVAERLMFEFHGVRKFRYAHLDAEPILRTLVANPAAQGSNVHEGCRTVSPRQRYQAVVVDLSRA</sequence>
<dbReference type="EMBL" id="KN833718">
    <property type="protein sequence ID" value="KIK24273.1"/>
    <property type="molecule type" value="Genomic_DNA"/>
</dbReference>
<reference evidence="1 2" key="1">
    <citation type="submission" date="2014-04" db="EMBL/GenBank/DDBJ databases">
        <authorList>
            <consortium name="DOE Joint Genome Institute"/>
            <person name="Kuo A."/>
            <person name="Kohler A."/>
            <person name="Costa M.D."/>
            <person name="Nagy L.G."/>
            <person name="Floudas D."/>
            <person name="Copeland A."/>
            <person name="Barry K.W."/>
            <person name="Cichocki N."/>
            <person name="Veneault-Fourrey C."/>
            <person name="LaButti K."/>
            <person name="Lindquist E.A."/>
            <person name="Lipzen A."/>
            <person name="Lundell T."/>
            <person name="Morin E."/>
            <person name="Murat C."/>
            <person name="Sun H."/>
            <person name="Tunlid A."/>
            <person name="Henrissat B."/>
            <person name="Grigoriev I.V."/>
            <person name="Hibbett D.S."/>
            <person name="Martin F."/>
            <person name="Nordberg H.P."/>
            <person name="Cantor M.N."/>
            <person name="Hua S.X."/>
        </authorList>
    </citation>
    <scope>NUCLEOTIDE SEQUENCE [LARGE SCALE GENOMIC DNA]</scope>
    <source>
        <strain evidence="1 2">441</strain>
    </source>
</reference>
<evidence type="ECO:0000313" key="2">
    <source>
        <dbReference type="Proteomes" id="UP000054018"/>
    </source>
</evidence>
<keyword evidence="2" id="KW-1185">Reference proteome</keyword>
<proteinExistence type="predicted"/>
<name>A0A0C9ZX81_9AGAM</name>
<evidence type="ECO:0000313" key="1">
    <source>
        <dbReference type="EMBL" id="KIK24273.1"/>
    </source>
</evidence>
<gene>
    <name evidence="1" type="ORF">PISMIDRAFT_417293</name>
</gene>